<name>A0ABD3GC15_9MARC</name>
<proteinExistence type="predicted"/>
<comment type="caution">
    <text evidence="2">The sequence shown here is derived from an EMBL/GenBank/DDBJ whole genome shotgun (WGS) entry which is preliminary data.</text>
</comment>
<dbReference type="AlphaFoldDB" id="A0ABD3GC15"/>
<feature type="region of interest" description="Disordered" evidence="1">
    <location>
        <begin position="85"/>
        <end position="118"/>
    </location>
</feature>
<keyword evidence="3" id="KW-1185">Reference proteome</keyword>
<sequence length="118" mass="12839">MIGQYRSDGRVELRSRWEHAAGYESVLPNPYSGIGLDKLAQAHRELDAQRARFAAEKRMPVSAVRFASGSGRGWILLPRSAISSSSQGAHYDSAGPPSNVSNVSSSPERRGTVRTRAQ</sequence>
<dbReference type="Proteomes" id="UP001633002">
    <property type="component" value="Unassembled WGS sequence"/>
</dbReference>
<evidence type="ECO:0000256" key="1">
    <source>
        <dbReference type="SAM" id="MobiDB-lite"/>
    </source>
</evidence>
<evidence type="ECO:0000313" key="3">
    <source>
        <dbReference type="Proteomes" id="UP001633002"/>
    </source>
</evidence>
<dbReference type="EMBL" id="JBJQOH010000008">
    <property type="protein sequence ID" value="KAL3676727.1"/>
    <property type="molecule type" value="Genomic_DNA"/>
</dbReference>
<reference evidence="2 3" key="1">
    <citation type="submission" date="2024-09" db="EMBL/GenBank/DDBJ databases">
        <title>Chromosome-scale assembly of Riccia sorocarpa.</title>
        <authorList>
            <person name="Paukszto L."/>
        </authorList>
    </citation>
    <scope>NUCLEOTIDE SEQUENCE [LARGE SCALE GENOMIC DNA]</scope>
    <source>
        <strain evidence="2">LP-2024</strain>
        <tissue evidence="2">Aerial parts of the thallus</tissue>
    </source>
</reference>
<protein>
    <submittedName>
        <fullName evidence="2">Uncharacterized protein</fullName>
    </submittedName>
</protein>
<evidence type="ECO:0000313" key="2">
    <source>
        <dbReference type="EMBL" id="KAL3676727.1"/>
    </source>
</evidence>
<feature type="compositionally biased region" description="Low complexity" evidence="1">
    <location>
        <begin position="96"/>
        <end position="106"/>
    </location>
</feature>
<organism evidence="2 3">
    <name type="scientific">Riccia sorocarpa</name>
    <dbReference type="NCBI Taxonomy" id="122646"/>
    <lineage>
        <taxon>Eukaryota</taxon>
        <taxon>Viridiplantae</taxon>
        <taxon>Streptophyta</taxon>
        <taxon>Embryophyta</taxon>
        <taxon>Marchantiophyta</taxon>
        <taxon>Marchantiopsida</taxon>
        <taxon>Marchantiidae</taxon>
        <taxon>Marchantiales</taxon>
        <taxon>Ricciaceae</taxon>
        <taxon>Riccia</taxon>
    </lineage>
</organism>
<gene>
    <name evidence="2" type="ORF">R1sor_026675</name>
</gene>
<accession>A0ABD3GC15</accession>